<dbReference type="KEGG" id="ebh:BSEPE_0624"/>
<sequence length="163" mass="18058">MAVIDTSRSAADYSKAIKQLLPPGKYWESAHAGKVTDTLSEELARIHTQIDTKFTISASKVSIGWKRSDWEQILTDAGLSDFKVTSNHRLGFIAGDNTSTQLGSFDNLKLIFISYPINQLDLFTASIPTLQAHKLTDTRIQVCHPINISGLMRCGELNDHLLV</sequence>
<evidence type="ECO:0000313" key="2">
    <source>
        <dbReference type="Proteomes" id="UP000067399"/>
    </source>
</evidence>
<dbReference type="RefSeq" id="WP_066044022.1">
    <property type="nucleotide sequence ID" value="NZ_AP013042.1"/>
</dbReference>
<dbReference type="EMBL" id="AP013042">
    <property type="protein sequence ID" value="BAS67628.1"/>
    <property type="molecule type" value="Genomic_DNA"/>
</dbReference>
<dbReference type="AlphaFoldDB" id="A0A0P0URE3"/>
<dbReference type="Proteomes" id="UP000067399">
    <property type="component" value="Chromosome"/>
</dbReference>
<reference evidence="1 2" key="1">
    <citation type="journal article" date="2000" name="Mar. Ecol. Prog. Ser.">
        <title>Phylogenetic characterization of endosymbionts in three hydrothermal vent mussels: influence on host distributions.</title>
        <authorList>
            <person name="Fujiwara Y."/>
            <person name="Takai K."/>
            <person name="Uematsu K."/>
            <person name="Tsuchida S."/>
            <person name="Hunt J.C."/>
            <person name="Hashimoto J."/>
        </authorList>
    </citation>
    <scope>NUCLEOTIDE SEQUENCE [LARGE SCALE GENOMIC DNA]</scope>
    <source>
        <strain evidence="1 2">Myojin Knoll</strain>
    </source>
</reference>
<dbReference type="OrthoDB" id="5882991at2"/>
<gene>
    <name evidence="1" type="ORF">BSEPE_0624</name>
</gene>
<proteinExistence type="predicted"/>
<accession>A0A0P0URE3</accession>
<name>A0A0P0URE3_9GAMM</name>
<reference evidence="1 2" key="2">
    <citation type="journal article" date="2016" name="ISME J.">
        <title>Heterogeneous composition of key metabolic gene clusters in a vent mussel symbiont population.</title>
        <authorList>
            <person name="Ikuta T."/>
            <person name="Takaki Y."/>
            <person name="Nagai Y."/>
            <person name="Shimamura S."/>
            <person name="Tsuda M."/>
            <person name="Kawagucci S."/>
            <person name="Aoki Y."/>
            <person name="Inoue K."/>
            <person name="Teruya M."/>
            <person name="Satou K."/>
            <person name="Teruya K."/>
            <person name="Shimoji M."/>
            <person name="Tamotsu H."/>
            <person name="Hirano T."/>
            <person name="Maruyama T."/>
            <person name="Yoshida T."/>
        </authorList>
    </citation>
    <scope>NUCLEOTIDE SEQUENCE [LARGE SCALE GENOMIC DNA]</scope>
    <source>
        <strain evidence="1 2">Myojin Knoll</strain>
    </source>
</reference>
<protein>
    <submittedName>
        <fullName evidence="1">Uncharacterized protein</fullName>
    </submittedName>
</protein>
<keyword evidence="2" id="KW-1185">Reference proteome</keyword>
<dbReference type="STRING" id="1303921.BSEPE_0624"/>
<organism evidence="1 2">
    <name type="scientific">endosymbiont of Bathymodiolus septemdierum str. Myojin knoll</name>
    <dbReference type="NCBI Taxonomy" id="1303921"/>
    <lineage>
        <taxon>Bacteria</taxon>
        <taxon>Pseudomonadati</taxon>
        <taxon>Pseudomonadota</taxon>
        <taxon>Gammaproteobacteria</taxon>
        <taxon>sulfur-oxidizing symbionts</taxon>
    </lineage>
</organism>
<evidence type="ECO:0000313" key="1">
    <source>
        <dbReference type="EMBL" id="BAS67628.1"/>
    </source>
</evidence>